<accession>U3CNY9</accession>
<evidence type="ECO:0000256" key="5">
    <source>
        <dbReference type="ARBA" id="ARBA00023235"/>
    </source>
</evidence>
<dbReference type="PANTHER" id="PTHR43811:SF57">
    <property type="entry name" value="FKBP-TYPE PEPTIDYL-PROLYL CIS-TRANS ISOMERASE FKPA-RELATED"/>
    <property type="match status" value="1"/>
</dbReference>
<dbReference type="RefSeq" id="WP_021713551.1">
    <property type="nucleotide sequence ID" value="NZ_BATM01000020.1"/>
</dbReference>
<dbReference type="InterPro" id="IPR001179">
    <property type="entry name" value="PPIase_FKBP_dom"/>
</dbReference>
<comment type="catalytic activity">
    <reaction evidence="1 6 7">
        <text>[protein]-peptidylproline (omega=180) = [protein]-peptidylproline (omega=0)</text>
        <dbReference type="Rhea" id="RHEA:16237"/>
        <dbReference type="Rhea" id="RHEA-COMP:10747"/>
        <dbReference type="Rhea" id="RHEA-COMP:10748"/>
        <dbReference type="ChEBI" id="CHEBI:83833"/>
        <dbReference type="ChEBI" id="CHEBI:83834"/>
        <dbReference type="EC" id="5.2.1.8"/>
    </reaction>
</comment>
<comment type="caution">
    <text evidence="9">The sequence shown here is derived from an EMBL/GenBank/DDBJ whole genome shotgun (WGS) entry which is preliminary data.</text>
</comment>
<dbReference type="AlphaFoldDB" id="U3CNY9"/>
<dbReference type="PANTHER" id="PTHR43811">
    <property type="entry name" value="FKBP-TYPE PEPTIDYL-PROLYL CIS-TRANS ISOMERASE FKPA"/>
    <property type="match status" value="1"/>
</dbReference>
<keyword evidence="10" id="KW-1185">Reference proteome</keyword>
<dbReference type="PROSITE" id="PS50059">
    <property type="entry name" value="FKBP_PPIASE"/>
    <property type="match status" value="1"/>
</dbReference>
<dbReference type="SUPFAM" id="SSF54534">
    <property type="entry name" value="FKBP-like"/>
    <property type="match status" value="1"/>
</dbReference>
<dbReference type="Proteomes" id="UP000016562">
    <property type="component" value="Unassembled WGS sequence"/>
</dbReference>
<dbReference type="OrthoDB" id="9814548at2"/>
<evidence type="ECO:0000256" key="3">
    <source>
        <dbReference type="ARBA" id="ARBA00022729"/>
    </source>
</evidence>
<evidence type="ECO:0000256" key="7">
    <source>
        <dbReference type="RuleBase" id="RU003915"/>
    </source>
</evidence>
<evidence type="ECO:0000313" key="10">
    <source>
        <dbReference type="Proteomes" id="UP000016562"/>
    </source>
</evidence>
<evidence type="ECO:0000313" key="9">
    <source>
        <dbReference type="EMBL" id="GAD79843.1"/>
    </source>
</evidence>
<feature type="domain" description="PPIase FKBP-type" evidence="8">
    <location>
        <begin position="72"/>
        <end position="157"/>
    </location>
</feature>
<name>U3CNY9_9VIBR</name>
<protein>
    <recommendedName>
        <fullName evidence="7">Peptidyl-prolyl cis-trans isomerase</fullName>
        <ecNumber evidence="7">5.2.1.8</ecNumber>
    </recommendedName>
</protein>
<evidence type="ECO:0000256" key="2">
    <source>
        <dbReference type="ARBA" id="ARBA00006577"/>
    </source>
</evidence>
<dbReference type="Pfam" id="PF01346">
    <property type="entry name" value="FKBP_N"/>
    <property type="match status" value="1"/>
</dbReference>
<gene>
    <name evidence="9" type="ORF">VEZ01S_20_01160</name>
</gene>
<dbReference type="GO" id="GO:0006457">
    <property type="term" value="P:protein folding"/>
    <property type="evidence" value="ECO:0007669"/>
    <property type="project" value="InterPro"/>
</dbReference>
<dbReference type="STRING" id="1219080.VEZ01S_20_01160"/>
<reference evidence="9 10" key="1">
    <citation type="submission" date="2013-09" db="EMBL/GenBank/DDBJ databases">
        <title>Whole genome shotgun sequence of Vibrio ezurae NBRC 102218.</title>
        <authorList>
            <person name="Yoshida I."/>
            <person name="Hosoyama A."/>
            <person name="Numata M."/>
            <person name="Hashimoto M."/>
            <person name="Hosoyama Y."/>
            <person name="Tsuchikane K."/>
            <person name="Noguchi M."/>
            <person name="Hirakata S."/>
            <person name="Ichikawa N."/>
            <person name="Ohji S."/>
            <person name="Yamazoe A."/>
            <person name="Fujita N."/>
        </authorList>
    </citation>
    <scope>NUCLEOTIDE SEQUENCE [LARGE SCALE GENOMIC DNA]</scope>
    <source>
        <strain evidence="9 10">NBRC 102218</strain>
    </source>
</reference>
<dbReference type="eggNOG" id="COG0545">
    <property type="taxonomic scope" value="Bacteria"/>
</dbReference>
<dbReference type="InterPro" id="IPR046357">
    <property type="entry name" value="PPIase_dom_sf"/>
</dbReference>
<dbReference type="Gene3D" id="3.10.50.40">
    <property type="match status" value="1"/>
</dbReference>
<evidence type="ECO:0000259" key="8">
    <source>
        <dbReference type="PROSITE" id="PS50059"/>
    </source>
</evidence>
<evidence type="ECO:0000256" key="4">
    <source>
        <dbReference type="ARBA" id="ARBA00023110"/>
    </source>
</evidence>
<dbReference type="InterPro" id="IPR000774">
    <property type="entry name" value="PPIase_FKBP_N"/>
</dbReference>
<dbReference type="FunFam" id="3.10.50.40:FF:000045">
    <property type="entry name" value="Peptidyl-prolyl cis-trans isomerase"/>
    <property type="match status" value="1"/>
</dbReference>
<keyword evidence="3" id="KW-0732">Signal</keyword>
<proteinExistence type="inferred from homology"/>
<evidence type="ECO:0000256" key="6">
    <source>
        <dbReference type="PROSITE-ProRule" id="PRU00277"/>
    </source>
</evidence>
<organism evidence="9 10">
    <name type="scientific">Vibrio ezurae NBRC 102218</name>
    <dbReference type="NCBI Taxonomy" id="1219080"/>
    <lineage>
        <taxon>Bacteria</taxon>
        <taxon>Pseudomonadati</taxon>
        <taxon>Pseudomonadota</taxon>
        <taxon>Gammaproteobacteria</taxon>
        <taxon>Vibrionales</taxon>
        <taxon>Vibrionaceae</taxon>
        <taxon>Vibrio</taxon>
    </lineage>
</organism>
<dbReference type="Pfam" id="PF00254">
    <property type="entry name" value="FKBP_C"/>
    <property type="match status" value="1"/>
</dbReference>
<dbReference type="GO" id="GO:0003755">
    <property type="term" value="F:peptidyl-prolyl cis-trans isomerase activity"/>
    <property type="evidence" value="ECO:0007669"/>
    <property type="project" value="UniProtKB-UniRule"/>
</dbReference>
<keyword evidence="4 6" id="KW-0697">Rotamase</keyword>
<evidence type="ECO:0000256" key="1">
    <source>
        <dbReference type="ARBA" id="ARBA00000971"/>
    </source>
</evidence>
<dbReference type="EMBL" id="BATM01000020">
    <property type="protein sequence ID" value="GAD79843.1"/>
    <property type="molecule type" value="Genomic_DNA"/>
</dbReference>
<keyword evidence="5 6" id="KW-0413">Isomerase</keyword>
<comment type="similarity">
    <text evidence="2 7">Belongs to the FKBP-type PPIase family.</text>
</comment>
<dbReference type="EC" id="5.2.1.8" evidence="7"/>
<sequence>MSKFLIPAIVVLLASFMIYRVWTSHKTGKENIALGQAFLKENGQREGVVTTDSGLQYEVLVKGDGEVHPAPKSTVKVHYHGTLIDGTVFDSTVDRDKPIEFPLNRVIHGWQEGLQLMVVGDKFRFYIPSNLAYGKGGNGPIPASATLIFDVELLDVK</sequence>